<proteinExistence type="predicted"/>
<dbReference type="PANTHER" id="PTHR43437">
    <property type="entry name" value="HYDROXYACYL-THIOESTER DEHYDRATASE TYPE 2, MITOCHONDRIAL-RELATED"/>
    <property type="match status" value="1"/>
</dbReference>
<name>A0A1Y1LDC4_PHOPY</name>
<reference evidence="1" key="1">
    <citation type="journal article" date="2016" name="Sci. Rep.">
        <title>Molecular characterization of firefly nuptial gifts: a multi-omics approach sheds light on postcopulatory sexual selection.</title>
        <authorList>
            <person name="Al-Wathiqui N."/>
            <person name="Fallon T.R."/>
            <person name="South A."/>
            <person name="Weng J.K."/>
            <person name="Lewis S.M."/>
        </authorList>
    </citation>
    <scope>NUCLEOTIDE SEQUENCE</scope>
</reference>
<protein>
    <submittedName>
        <fullName evidence="1">Uncharacterized protein</fullName>
    </submittedName>
</protein>
<dbReference type="GO" id="GO:0019171">
    <property type="term" value="F:(3R)-hydroxyacyl-[acyl-carrier-protein] dehydratase activity"/>
    <property type="evidence" value="ECO:0007669"/>
    <property type="project" value="TreeGrafter"/>
</dbReference>
<accession>A0A1Y1LDC4</accession>
<dbReference type="GO" id="GO:0005739">
    <property type="term" value="C:mitochondrion"/>
    <property type="evidence" value="ECO:0007669"/>
    <property type="project" value="TreeGrafter"/>
</dbReference>
<organism evidence="1">
    <name type="scientific">Photinus pyralis</name>
    <name type="common">Common eastern firefly</name>
    <name type="synonym">Lampyris pyralis</name>
    <dbReference type="NCBI Taxonomy" id="7054"/>
    <lineage>
        <taxon>Eukaryota</taxon>
        <taxon>Metazoa</taxon>
        <taxon>Ecdysozoa</taxon>
        <taxon>Arthropoda</taxon>
        <taxon>Hexapoda</taxon>
        <taxon>Insecta</taxon>
        <taxon>Pterygota</taxon>
        <taxon>Neoptera</taxon>
        <taxon>Endopterygota</taxon>
        <taxon>Coleoptera</taxon>
        <taxon>Polyphaga</taxon>
        <taxon>Elateriformia</taxon>
        <taxon>Elateroidea</taxon>
        <taxon>Lampyridae</taxon>
        <taxon>Lampyrinae</taxon>
        <taxon>Photinus</taxon>
    </lineage>
</organism>
<sequence>MLKAQTAWTSMIYLYPLRKFAMIVGDKCIVTKQITNADIKRFIEISGDSNPIHRQGENSIVHGAYLNALVSSVIGTKLPGPGSLLISQTSTFPKKCFSGEVINITVEVLELRKIITVGYSCKVEDLNKVVLHGTAKLMLNK</sequence>
<dbReference type="PANTHER" id="PTHR43437:SF3">
    <property type="entry name" value="HYDROXYACYL-THIOESTER DEHYDRATASE TYPE 2, MITOCHONDRIAL"/>
    <property type="match status" value="1"/>
</dbReference>
<dbReference type="EMBL" id="GEZM01058920">
    <property type="protein sequence ID" value="JAV71623.1"/>
    <property type="molecule type" value="Transcribed_RNA"/>
</dbReference>
<dbReference type="GO" id="GO:0006633">
    <property type="term" value="P:fatty acid biosynthetic process"/>
    <property type="evidence" value="ECO:0007669"/>
    <property type="project" value="TreeGrafter"/>
</dbReference>
<dbReference type="InterPro" id="IPR050965">
    <property type="entry name" value="UPF0336/Enoyl-CoA_hydratase"/>
</dbReference>
<dbReference type="InterPro" id="IPR029069">
    <property type="entry name" value="HotDog_dom_sf"/>
</dbReference>
<dbReference type="Gene3D" id="3.10.129.10">
    <property type="entry name" value="Hotdog Thioesterase"/>
    <property type="match status" value="1"/>
</dbReference>
<evidence type="ECO:0000313" key="1">
    <source>
        <dbReference type="EMBL" id="JAV71623.1"/>
    </source>
</evidence>
<dbReference type="SUPFAM" id="SSF54637">
    <property type="entry name" value="Thioesterase/thiol ester dehydrase-isomerase"/>
    <property type="match status" value="1"/>
</dbReference>
<dbReference type="AlphaFoldDB" id="A0A1Y1LDC4"/>
<dbReference type="CDD" id="cd03449">
    <property type="entry name" value="R_hydratase"/>
    <property type="match status" value="1"/>
</dbReference>